<feature type="binding site" description="in other chain" evidence="8">
    <location>
        <position position="305"/>
    </location>
    <ligand>
        <name>IMP</name>
        <dbReference type="ChEBI" id="CHEBI:58053"/>
        <note>ligand shared between dimeric partners</note>
    </ligand>
</feature>
<dbReference type="GO" id="GO:0046040">
    <property type="term" value="P:IMP metabolic process"/>
    <property type="evidence" value="ECO:0007669"/>
    <property type="project" value="TreeGrafter"/>
</dbReference>
<dbReference type="UniPathway" id="UPA00075">
    <property type="reaction ID" value="UER00335"/>
</dbReference>
<keyword evidence="4 8" id="KW-0547">Nucleotide-binding</keyword>
<keyword evidence="2 8" id="KW-0436">Ligase</keyword>
<feature type="binding site" description="in other chain" evidence="8">
    <location>
        <position position="241"/>
    </location>
    <ligand>
        <name>IMP</name>
        <dbReference type="ChEBI" id="CHEBI:58053"/>
        <note>ligand shared between dimeric partners</note>
    </ligand>
</feature>
<dbReference type="InterPro" id="IPR042110">
    <property type="entry name" value="Adenylosuccinate_synth_dom2"/>
</dbReference>
<evidence type="ECO:0000256" key="1">
    <source>
        <dbReference type="ARBA" id="ARBA00011738"/>
    </source>
</evidence>
<protein>
    <recommendedName>
        <fullName evidence="8 10">Adenylosuccinate synthetase</fullName>
        <shortName evidence="8">AMPSase</shortName>
        <shortName evidence="8">AdSS</shortName>
        <ecNumber evidence="8 10">6.3.4.4</ecNumber>
    </recommendedName>
    <alternativeName>
        <fullName evidence="8">IMP--aspartate ligase</fullName>
    </alternativeName>
</protein>
<feature type="active site" evidence="9">
    <location>
        <position position="143"/>
    </location>
</feature>
<dbReference type="SUPFAM" id="SSF52540">
    <property type="entry name" value="P-loop containing nucleoside triphosphate hydrolases"/>
    <property type="match status" value="1"/>
</dbReference>
<evidence type="ECO:0000313" key="12">
    <source>
        <dbReference type="Proteomes" id="UP000199064"/>
    </source>
</evidence>
<feature type="active site" description="Proton acceptor" evidence="8">
    <location>
        <position position="13"/>
    </location>
</feature>
<feature type="binding site" evidence="8">
    <location>
        <begin position="301"/>
        <end position="307"/>
    </location>
    <ligand>
        <name>substrate</name>
    </ligand>
</feature>
<feature type="binding site" evidence="8">
    <location>
        <begin position="12"/>
        <end position="18"/>
    </location>
    <ligand>
        <name>GTP</name>
        <dbReference type="ChEBI" id="CHEBI:37565"/>
    </ligand>
</feature>
<gene>
    <name evidence="8" type="primary">purA</name>
    <name evidence="11" type="ORF">SAMN05216452_1994</name>
</gene>
<dbReference type="InterPro" id="IPR042111">
    <property type="entry name" value="Adenylosuccinate_synth_dom3"/>
</dbReference>
<reference evidence="12" key="1">
    <citation type="submission" date="2016-10" db="EMBL/GenBank/DDBJ databases">
        <authorList>
            <person name="Varghese N."/>
            <person name="Submissions S."/>
        </authorList>
    </citation>
    <scope>NUCLEOTIDE SEQUENCE [LARGE SCALE GENOMIC DNA]</scope>
    <source>
        <strain evidence="12">ES.061</strain>
    </source>
</reference>
<dbReference type="InterPro" id="IPR018220">
    <property type="entry name" value="Adenylosuccin_syn_GTP-bd"/>
</dbReference>
<evidence type="ECO:0000256" key="4">
    <source>
        <dbReference type="ARBA" id="ARBA00022741"/>
    </source>
</evidence>
<dbReference type="InterPro" id="IPR042109">
    <property type="entry name" value="Adenylosuccinate_synth_dom1"/>
</dbReference>
<evidence type="ECO:0000313" key="11">
    <source>
        <dbReference type="EMBL" id="SEB54007.1"/>
    </source>
</evidence>
<dbReference type="InterPro" id="IPR001114">
    <property type="entry name" value="Adenylosuccinate_synthetase"/>
</dbReference>
<feature type="binding site" evidence="8">
    <location>
        <position position="13"/>
    </location>
    <ligand>
        <name>Mg(2+)</name>
        <dbReference type="ChEBI" id="CHEBI:18420"/>
    </ligand>
</feature>
<feature type="binding site" evidence="8">
    <location>
        <position position="146"/>
    </location>
    <ligand>
        <name>IMP</name>
        <dbReference type="ChEBI" id="CHEBI:58053"/>
        <note>ligand shared between dimeric partners</note>
    </ligand>
</feature>
<comment type="cofactor">
    <cofactor evidence="8">
        <name>Mg(2+)</name>
        <dbReference type="ChEBI" id="CHEBI:18420"/>
    </cofactor>
    <text evidence="8">Binds 1 Mg(2+) ion per subunit.</text>
</comment>
<accession>A0A1H4K6I3</accession>
<evidence type="ECO:0000256" key="6">
    <source>
        <dbReference type="ARBA" id="ARBA00022842"/>
    </source>
</evidence>
<evidence type="ECO:0000256" key="9">
    <source>
        <dbReference type="PROSITE-ProRule" id="PRU10134"/>
    </source>
</evidence>
<dbReference type="CDD" id="cd03108">
    <property type="entry name" value="AdSS"/>
    <property type="match status" value="1"/>
</dbReference>
<comment type="subcellular location">
    <subcellularLocation>
        <location evidence="8">Cytoplasm</location>
    </subcellularLocation>
</comment>
<dbReference type="Gene3D" id="3.90.170.10">
    <property type="entry name" value="Adenylosuccinate Synthetase, subunit A, domain 3"/>
    <property type="match status" value="1"/>
</dbReference>
<proteinExistence type="inferred from homology"/>
<keyword evidence="7 8" id="KW-0342">GTP-binding</keyword>
<feature type="binding site" evidence="8">
    <location>
        <position position="307"/>
    </location>
    <ligand>
        <name>GTP</name>
        <dbReference type="ChEBI" id="CHEBI:37565"/>
    </ligand>
</feature>
<evidence type="ECO:0000256" key="5">
    <source>
        <dbReference type="ARBA" id="ARBA00022755"/>
    </source>
</evidence>
<dbReference type="NCBIfam" id="TIGR00184">
    <property type="entry name" value="purA"/>
    <property type="match status" value="1"/>
</dbReference>
<dbReference type="GO" id="GO:0005737">
    <property type="term" value="C:cytoplasm"/>
    <property type="evidence" value="ECO:0007669"/>
    <property type="project" value="UniProtKB-SubCell"/>
</dbReference>
<comment type="function">
    <text evidence="8">Plays an important role in the de novo pathway of purine nucleotide biosynthesis. Catalyzes the first committed step in the biosynthesis of AMP from IMP.</text>
</comment>
<feature type="binding site" description="in other chain" evidence="8">
    <location>
        <begin position="38"/>
        <end position="41"/>
    </location>
    <ligand>
        <name>IMP</name>
        <dbReference type="ChEBI" id="CHEBI:58053"/>
        <note>ligand shared between dimeric partners</note>
    </ligand>
</feature>
<dbReference type="GO" id="GO:0000287">
    <property type="term" value="F:magnesium ion binding"/>
    <property type="evidence" value="ECO:0007669"/>
    <property type="project" value="UniProtKB-UniRule"/>
</dbReference>
<comment type="subunit">
    <text evidence="1 8">Homodimer.</text>
</comment>
<dbReference type="FunFam" id="3.90.170.10:FF:000001">
    <property type="entry name" value="Adenylosuccinate synthetase"/>
    <property type="match status" value="1"/>
</dbReference>
<feature type="binding site" description="in other chain" evidence="8">
    <location>
        <position position="132"/>
    </location>
    <ligand>
        <name>IMP</name>
        <dbReference type="ChEBI" id="CHEBI:58053"/>
        <note>ligand shared between dimeric partners</note>
    </ligand>
</feature>
<feature type="active site" description="Proton donor" evidence="8">
    <location>
        <position position="41"/>
    </location>
</feature>
<keyword evidence="5 8" id="KW-0658">Purine biosynthesis</keyword>
<keyword evidence="12" id="KW-1185">Reference proteome</keyword>
<dbReference type="GO" id="GO:0005525">
    <property type="term" value="F:GTP binding"/>
    <property type="evidence" value="ECO:0007669"/>
    <property type="project" value="UniProtKB-UniRule"/>
</dbReference>
<dbReference type="GO" id="GO:0044208">
    <property type="term" value="P:'de novo' AMP biosynthetic process"/>
    <property type="evidence" value="ECO:0007669"/>
    <property type="project" value="UniProtKB-UniRule"/>
</dbReference>
<dbReference type="PANTHER" id="PTHR11846">
    <property type="entry name" value="ADENYLOSUCCINATE SYNTHETASE"/>
    <property type="match status" value="1"/>
</dbReference>
<keyword evidence="6 8" id="KW-0460">Magnesium</keyword>
<dbReference type="AlphaFoldDB" id="A0A1H4K6I3"/>
<organism evidence="11 12">
    <name type="scientific">Nitratireductor aquibiodomus</name>
    <dbReference type="NCBI Taxonomy" id="204799"/>
    <lineage>
        <taxon>Bacteria</taxon>
        <taxon>Pseudomonadati</taxon>
        <taxon>Pseudomonadota</taxon>
        <taxon>Alphaproteobacteria</taxon>
        <taxon>Hyphomicrobiales</taxon>
        <taxon>Phyllobacteriaceae</taxon>
        <taxon>Nitratireductor</taxon>
    </lineage>
</organism>
<evidence type="ECO:0000256" key="2">
    <source>
        <dbReference type="ARBA" id="ARBA00022598"/>
    </source>
</evidence>
<dbReference type="Proteomes" id="UP000199064">
    <property type="component" value="Unassembled WGS sequence"/>
</dbReference>
<name>A0A1H4K6I3_9HYPH</name>
<evidence type="ECO:0000256" key="10">
    <source>
        <dbReference type="RuleBase" id="RU000520"/>
    </source>
</evidence>
<dbReference type="PANTHER" id="PTHR11846:SF0">
    <property type="entry name" value="ADENYLOSUCCINATE SYNTHETASE"/>
    <property type="match status" value="1"/>
</dbReference>
<dbReference type="RefSeq" id="WP_007010592.1">
    <property type="nucleotide sequence ID" value="NZ_FNSL01000001.1"/>
</dbReference>
<comment type="pathway">
    <text evidence="8 10">Purine metabolism; AMP biosynthesis via de novo pathway; AMP from IMP: step 1/2.</text>
</comment>
<dbReference type="InterPro" id="IPR033128">
    <property type="entry name" value="Adenylosuccin_syn_Lys_AS"/>
</dbReference>
<dbReference type="InterPro" id="IPR027417">
    <property type="entry name" value="P-loop_NTPase"/>
</dbReference>
<keyword evidence="3 8" id="KW-0479">Metal-binding</keyword>
<dbReference type="Gene3D" id="3.40.440.10">
    <property type="entry name" value="Adenylosuccinate Synthetase, subunit A, domain 1"/>
    <property type="match status" value="1"/>
</dbReference>
<feature type="binding site" evidence="8">
    <location>
        <position position="40"/>
    </location>
    <ligand>
        <name>Mg(2+)</name>
        <dbReference type="ChEBI" id="CHEBI:18420"/>
    </ligand>
</feature>
<dbReference type="NCBIfam" id="NF002223">
    <property type="entry name" value="PRK01117.1"/>
    <property type="match status" value="1"/>
</dbReference>
<dbReference type="PROSITE" id="PS00513">
    <property type="entry name" value="ADENYLOSUCCIN_SYN_2"/>
    <property type="match status" value="1"/>
</dbReference>
<dbReference type="HAMAP" id="MF_00011">
    <property type="entry name" value="Adenylosucc_synth"/>
    <property type="match status" value="1"/>
</dbReference>
<evidence type="ECO:0000256" key="8">
    <source>
        <dbReference type="HAMAP-Rule" id="MF_00011"/>
    </source>
</evidence>
<evidence type="ECO:0000256" key="3">
    <source>
        <dbReference type="ARBA" id="ARBA00022723"/>
    </source>
</evidence>
<dbReference type="EC" id="6.3.4.4" evidence="8 10"/>
<comment type="similarity">
    <text evidence="8 10">Belongs to the adenylosuccinate synthetase family.</text>
</comment>
<dbReference type="SMART" id="SM00788">
    <property type="entry name" value="Adenylsucc_synt"/>
    <property type="match status" value="1"/>
</dbReference>
<comment type="catalytic activity">
    <reaction evidence="8 10">
        <text>IMP + L-aspartate + GTP = N(6)-(1,2-dicarboxyethyl)-AMP + GDP + phosphate + 2 H(+)</text>
        <dbReference type="Rhea" id="RHEA:15753"/>
        <dbReference type="ChEBI" id="CHEBI:15378"/>
        <dbReference type="ChEBI" id="CHEBI:29991"/>
        <dbReference type="ChEBI" id="CHEBI:37565"/>
        <dbReference type="ChEBI" id="CHEBI:43474"/>
        <dbReference type="ChEBI" id="CHEBI:57567"/>
        <dbReference type="ChEBI" id="CHEBI:58053"/>
        <dbReference type="ChEBI" id="CHEBI:58189"/>
        <dbReference type="EC" id="6.3.4.4"/>
    </reaction>
</comment>
<feature type="binding site" evidence="8">
    <location>
        <begin position="415"/>
        <end position="417"/>
    </location>
    <ligand>
        <name>GTP</name>
        <dbReference type="ChEBI" id="CHEBI:37565"/>
    </ligand>
</feature>
<feature type="binding site" description="in other chain" evidence="8">
    <location>
        <position position="226"/>
    </location>
    <ligand>
        <name>IMP</name>
        <dbReference type="ChEBI" id="CHEBI:58053"/>
        <note>ligand shared between dimeric partners</note>
    </ligand>
</feature>
<dbReference type="FunFam" id="1.10.300.10:FF:000001">
    <property type="entry name" value="Adenylosuccinate synthetase"/>
    <property type="match status" value="1"/>
</dbReference>
<feature type="binding site" description="in other chain" evidence="8">
    <location>
        <begin position="13"/>
        <end position="16"/>
    </location>
    <ligand>
        <name>IMP</name>
        <dbReference type="ChEBI" id="CHEBI:58053"/>
        <note>ligand shared between dimeric partners</note>
    </ligand>
</feature>
<feature type="binding site" evidence="8">
    <location>
        <begin position="333"/>
        <end position="335"/>
    </location>
    <ligand>
        <name>GTP</name>
        <dbReference type="ChEBI" id="CHEBI:37565"/>
    </ligand>
</feature>
<keyword evidence="8" id="KW-0963">Cytoplasm</keyword>
<dbReference type="GO" id="GO:0004019">
    <property type="term" value="F:adenylosuccinate synthase activity"/>
    <property type="evidence" value="ECO:0007669"/>
    <property type="project" value="UniProtKB-UniRule"/>
</dbReference>
<dbReference type="EMBL" id="FNSL01000001">
    <property type="protein sequence ID" value="SEB54007.1"/>
    <property type="molecule type" value="Genomic_DNA"/>
</dbReference>
<evidence type="ECO:0000256" key="7">
    <source>
        <dbReference type="ARBA" id="ARBA00023134"/>
    </source>
</evidence>
<sequence>MANVVVVGSQWGDEGKGKIVDWLSERADVVARFQGGHNAGHTLVIDGVSYKLSLLPSGVVRPGKLSVIGNGVVFDPHAFVAEMRRLAEQGIEVTPDRLKIAENTALILSLHRELDGFREDAASNSGTKIGTTRRGIGPAYEDKVGRRAIRVMDLANSDTLPMKIDRLLTHHNALRRGLGHEEVTHQAIMDELTSVADKILPYVDRVWKILEDARRAGQRILFEGAQGTMLDIDHGTYPFVTSSNTIAGQAATGSGLGPGSIDYVLGITKAYTTRVGEGPFPTEQDNEVGEFLGTRGHEFGTVTGRKRRCGWFDAVLVRQAVVANGMNGIALTKLDVLDGMDEIKICTGYRLDGELIDYLPAGQGAQARLEPVYETLEGWKGTTKGARKWTDLPAQAVKYVRHVEELIGAPVAILSTSPEREDAILVTDPFQD</sequence>
<dbReference type="PROSITE" id="PS01266">
    <property type="entry name" value="ADENYLOSUCCIN_SYN_1"/>
    <property type="match status" value="1"/>
</dbReference>
<dbReference type="Gene3D" id="1.10.300.10">
    <property type="entry name" value="Adenylosuccinate Synthetase, subunit A, domain 2"/>
    <property type="match status" value="1"/>
</dbReference>
<feature type="binding site" evidence="8">
    <location>
        <begin position="40"/>
        <end position="42"/>
    </location>
    <ligand>
        <name>GTP</name>
        <dbReference type="ChEBI" id="CHEBI:37565"/>
    </ligand>
</feature>
<dbReference type="Pfam" id="PF00709">
    <property type="entry name" value="Adenylsucc_synt"/>
    <property type="match status" value="1"/>
</dbReference>